<keyword evidence="5" id="KW-0677">Repeat</keyword>
<proteinExistence type="inferred from homology"/>
<evidence type="ECO:0000256" key="4">
    <source>
        <dbReference type="ARBA" id="ARBA00022692"/>
    </source>
</evidence>
<dbReference type="GO" id="GO:0015293">
    <property type="term" value="F:symporter activity"/>
    <property type="evidence" value="ECO:0007669"/>
    <property type="project" value="UniProtKB-KW"/>
</dbReference>
<organism evidence="13 14">
    <name type="scientific">Nitzschia inconspicua</name>
    <dbReference type="NCBI Taxonomy" id="303405"/>
    <lineage>
        <taxon>Eukaryota</taxon>
        <taxon>Sar</taxon>
        <taxon>Stramenopiles</taxon>
        <taxon>Ochrophyta</taxon>
        <taxon>Bacillariophyta</taxon>
        <taxon>Bacillariophyceae</taxon>
        <taxon>Bacillariophycidae</taxon>
        <taxon>Bacillariales</taxon>
        <taxon>Bacillariaceae</taxon>
        <taxon>Nitzschia</taxon>
    </lineage>
</organism>
<dbReference type="PANTHER" id="PTHR13131:SF5">
    <property type="entry name" value="CYSTINOSIN"/>
    <property type="match status" value="1"/>
</dbReference>
<evidence type="ECO:0000256" key="2">
    <source>
        <dbReference type="ARBA" id="ARBA00006855"/>
    </source>
</evidence>
<comment type="similarity">
    <text evidence="2">Belongs to the cystinosin family.</text>
</comment>
<comment type="subcellular location">
    <subcellularLocation>
        <location evidence="1">Lysosome membrane</location>
        <topology evidence="1">Multi-pass membrane protein</topology>
    </subcellularLocation>
</comment>
<keyword evidence="7 12" id="KW-1133">Transmembrane helix</keyword>
<dbReference type="GO" id="GO:0015184">
    <property type="term" value="F:L-cystine transmembrane transporter activity"/>
    <property type="evidence" value="ECO:0007669"/>
    <property type="project" value="TreeGrafter"/>
</dbReference>
<evidence type="ECO:0000256" key="12">
    <source>
        <dbReference type="SAM" id="Phobius"/>
    </source>
</evidence>
<keyword evidence="6" id="KW-0769">Symport</keyword>
<dbReference type="Pfam" id="PF04193">
    <property type="entry name" value="PQ-loop"/>
    <property type="match status" value="2"/>
</dbReference>
<feature type="transmembrane region" description="Helical" evidence="12">
    <location>
        <begin position="328"/>
        <end position="347"/>
    </location>
</feature>
<dbReference type="NCBIfam" id="TIGR00951">
    <property type="entry name" value="2A43"/>
    <property type="match status" value="1"/>
</dbReference>
<feature type="region of interest" description="Disordered" evidence="11">
    <location>
        <begin position="1"/>
        <end position="50"/>
    </location>
</feature>
<feature type="transmembrane region" description="Helical" evidence="12">
    <location>
        <begin position="285"/>
        <end position="308"/>
    </location>
</feature>
<feature type="transmembrane region" description="Helical" evidence="12">
    <location>
        <begin position="190"/>
        <end position="211"/>
    </location>
</feature>
<evidence type="ECO:0000313" key="13">
    <source>
        <dbReference type="EMBL" id="KAG7345571.1"/>
    </source>
</evidence>
<evidence type="ECO:0000256" key="5">
    <source>
        <dbReference type="ARBA" id="ARBA00022737"/>
    </source>
</evidence>
<keyword evidence="3" id="KW-0813">Transport</keyword>
<feature type="transmembrane region" description="Helical" evidence="12">
    <location>
        <begin position="138"/>
        <end position="159"/>
    </location>
</feature>
<evidence type="ECO:0000313" key="14">
    <source>
        <dbReference type="Proteomes" id="UP000693970"/>
    </source>
</evidence>
<dbReference type="Proteomes" id="UP000693970">
    <property type="component" value="Unassembled WGS sequence"/>
</dbReference>
<dbReference type="GO" id="GO:0005765">
    <property type="term" value="C:lysosomal membrane"/>
    <property type="evidence" value="ECO:0007669"/>
    <property type="project" value="UniProtKB-SubCell"/>
</dbReference>
<evidence type="ECO:0000256" key="9">
    <source>
        <dbReference type="ARBA" id="ARBA00023228"/>
    </source>
</evidence>
<reference evidence="13" key="1">
    <citation type="journal article" date="2021" name="Sci. Rep.">
        <title>Diploid genomic architecture of Nitzschia inconspicua, an elite biomass production diatom.</title>
        <authorList>
            <person name="Oliver A."/>
            <person name="Podell S."/>
            <person name="Pinowska A."/>
            <person name="Traller J.C."/>
            <person name="Smith S.R."/>
            <person name="McClure R."/>
            <person name="Beliaev A."/>
            <person name="Bohutskyi P."/>
            <person name="Hill E.A."/>
            <person name="Rabines A."/>
            <person name="Zheng H."/>
            <person name="Allen L.Z."/>
            <person name="Kuo A."/>
            <person name="Grigoriev I.V."/>
            <person name="Allen A.E."/>
            <person name="Hazlebeck D."/>
            <person name="Allen E.E."/>
        </authorList>
    </citation>
    <scope>NUCLEOTIDE SEQUENCE</scope>
    <source>
        <strain evidence="13">Hildebrandi</strain>
    </source>
</reference>
<keyword evidence="8 12" id="KW-0472">Membrane</keyword>
<sequence length="396" mass="44187">MTTPEQRRHLLPPELPVQVPRNPDSPSHGSDNPPTEQHDVVTNSRSERERRWRRRLGRTLSLMASPITDDTGDIRSVAAGLLSLFLIGASIGLATPKNHSLPSIWYQNVSAAVGYIYFLAWSVSFYPQVVSNFRRQSTLGLSPDFCVLNLLGFACYSAYNASFFWSPTIQEMYRIRHGPDAKITVQSNDVAFAIHALILSSVTVLQIVYYGGGIVALRVSKPIVLVIAGIFTVCILYPMLIWITHGEKLFNWLDFLYLLSFVKIGISLIKYIPQVILNIQRASTVGWSIWNILLDFTGGCLSILQLVLDCANMHDFSGITGNPAKFGLGFVSIFFDLIFMVQHYCLYANNNNRTSANSWDEQQEPLLSADARGEAESRASNEAANHSPDQPEIIMV</sequence>
<keyword evidence="14" id="KW-1185">Reference proteome</keyword>
<feature type="transmembrane region" description="Helical" evidence="12">
    <location>
        <begin position="255"/>
        <end position="273"/>
    </location>
</feature>
<evidence type="ECO:0000256" key="8">
    <source>
        <dbReference type="ARBA" id="ARBA00023136"/>
    </source>
</evidence>
<feature type="transmembrane region" description="Helical" evidence="12">
    <location>
        <begin position="105"/>
        <end position="126"/>
    </location>
</feature>
<keyword evidence="9" id="KW-0458">Lysosome</keyword>
<feature type="transmembrane region" description="Helical" evidence="12">
    <location>
        <begin position="223"/>
        <end position="243"/>
    </location>
</feature>
<name>A0A9K3KLJ5_9STRA</name>
<evidence type="ECO:0000256" key="11">
    <source>
        <dbReference type="SAM" id="MobiDB-lite"/>
    </source>
</evidence>
<comment type="caution">
    <text evidence="13">The sequence shown here is derived from an EMBL/GenBank/DDBJ whole genome shotgun (WGS) entry which is preliminary data.</text>
</comment>
<feature type="region of interest" description="Disordered" evidence="11">
    <location>
        <begin position="367"/>
        <end position="396"/>
    </location>
</feature>
<reference evidence="13" key="2">
    <citation type="submission" date="2021-04" db="EMBL/GenBank/DDBJ databases">
        <authorList>
            <person name="Podell S."/>
        </authorList>
    </citation>
    <scope>NUCLEOTIDE SEQUENCE</scope>
    <source>
        <strain evidence="13">Hildebrandi</strain>
    </source>
</reference>
<dbReference type="InterPro" id="IPR005282">
    <property type="entry name" value="LC_transporter"/>
</dbReference>
<evidence type="ECO:0000256" key="3">
    <source>
        <dbReference type="ARBA" id="ARBA00022448"/>
    </source>
</evidence>
<comment type="catalytic activity">
    <reaction evidence="10">
        <text>L-cystine(out) + H(+)(out) = L-cystine(in) + H(+)(in)</text>
        <dbReference type="Rhea" id="RHEA:66172"/>
        <dbReference type="ChEBI" id="CHEBI:15378"/>
        <dbReference type="ChEBI" id="CHEBI:35491"/>
    </reaction>
    <physiologicalReaction direction="left-to-right" evidence="10">
        <dbReference type="Rhea" id="RHEA:66173"/>
    </physiologicalReaction>
</comment>
<dbReference type="AlphaFoldDB" id="A0A9K3KLJ5"/>
<keyword evidence="4 12" id="KW-0812">Transmembrane</keyword>
<dbReference type="EMBL" id="JAGRRH010000022">
    <property type="protein sequence ID" value="KAG7345571.1"/>
    <property type="molecule type" value="Genomic_DNA"/>
</dbReference>
<evidence type="ECO:0000256" key="7">
    <source>
        <dbReference type="ARBA" id="ARBA00022989"/>
    </source>
</evidence>
<gene>
    <name evidence="13" type="ORF">IV203_033102</name>
</gene>
<feature type="compositionally biased region" description="Polar residues" evidence="11">
    <location>
        <begin position="24"/>
        <end position="43"/>
    </location>
</feature>
<dbReference type="SMART" id="SM00679">
    <property type="entry name" value="CTNS"/>
    <property type="match status" value="2"/>
</dbReference>
<evidence type="ECO:0000256" key="10">
    <source>
        <dbReference type="ARBA" id="ARBA00048473"/>
    </source>
</evidence>
<dbReference type="FunFam" id="1.20.1280.290:FF:000016">
    <property type="entry name" value="Cystinosin homolog"/>
    <property type="match status" value="1"/>
</dbReference>
<accession>A0A9K3KLJ5</accession>
<feature type="transmembrane region" description="Helical" evidence="12">
    <location>
        <begin position="74"/>
        <end position="93"/>
    </location>
</feature>
<evidence type="ECO:0000256" key="1">
    <source>
        <dbReference type="ARBA" id="ARBA00004155"/>
    </source>
</evidence>
<protein>
    <submittedName>
        <fullName evidence="13">Lysosomal cystine family transporter</fullName>
    </submittedName>
</protein>
<dbReference type="InterPro" id="IPR006603">
    <property type="entry name" value="PQ-loop_rpt"/>
</dbReference>
<evidence type="ECO:0000256" key="6">
    <source>
        <dbReference type="ARBA" id="ARBA00022847"/>
    </source>
</evidence>
<dbReference type="PANTHER" id="PTHR13131">
    <property type="entry name" value="CYSTINOSIN"/>
    <property type="match status" value="1"/>
</dbReference>
<dbReference type="OrthoDB" id="75720at2759"/>